<comment type="cofactor">
    <cofactor evidence="1">
        <name>Co(2+)</name>
        <dbReference type="ChEBI" id="CHEBI:48828"/>
    </cofactor>
</comment>
<dbReference type="InterPro" id="IPR052170">
    <property type="entry name" value="M29_Exopeptidase"/>
</dbReference>
<gene>
    <name evidence="10" type="ORF">C3F09_07145</name>
</gene>
<organism evidence="10 11">
    <name type="scientific">candidate division GN15 bacterium</name>
    <dbReference type="NCBI Taxonomy" id="2072418"/>
    <lineage>
        <taxon>Bacteria</taxon>
        <taxon>candidate division GN15</taxon>
    </lineage>
</organism>
<dbReference type="InterPro" id="IPR035097">
    <property type="entry name" value="M29_N-terminal"/>
</dbReference>
<dbReference type="Pfam" id="PF02073">
    <property type="entry name" value="Peptidase_M29"/>
    <property type="match status" value="1"/>
</dbReference>
<comment type="similarity">
    <text evidence="4">Belongs to the peptidase M29 family.</text>
</comment>
<keyword evidence="5 10" id="KW-0031">Aminopeptidase</keyword>
<dbReference type="GO" id="GO:0008237">
    <property type="term" value="F:metallopeptidase activity"/>
    <property type="evidence" value="ECO:0007669"/>
    <property type="project" value="UniProtKB-KW"/>
</dbReference>
<dbReference type="PANTHER" id="PTHR34448">
    <property type="entry name" value="AMINOPEPTIDASE"/>
    <property type="match status" value="1"/>
</dbReference>
<evidence type="ECO:0000256" key="5">
    <source>
        <dbReference type="ARBA" id="ARBA00022438"/>
    </source>
</evidence>
<keyword evidence="8" id="KW-0378">Hydrolase</keyword>
<dbReference type="InterPro" id="IPR000787">
    <property type="entry name" value="Peptidase_M29"/>
</dbReference>
<sequence>MRDKRNEILARQLIDYSLELKKGEVLYLEVKGKETLELGKQIIRLATEKGIVPFWYYNDESLIRQWVRSATEEQHKEQAALHLKLMERADAYIGLRGSDNPFDLADIPQKQIDMYNALFYKPVHLEERVKRTKWVVLRYPNNAMAQLAQTSQESFEDFYFDVCCADYAKMSRAQDKLHALMEATDKVRIVSPGTDLTFSIKGIKAEKCDGHRNIPDGEVYTAPVRDSVNGTITFNTPSLYQGMVYNRIALTFEKGKIIKATCEGDNVKLNQILDIDEGARYVGEFAVGVNPFILHPMKDTLFDEKIAGSIHFTPGQCYDEAYNGNQSSIHWDQVLIQRKDYGGGELWFDGKLIRKDGVFTDTAMEQSFSQDALRAVGM</sequence>
<comment type="caution">
    <text evidence="10">The sequence shown here is derived from an EMBL/GenBank/DDBJ whole genome shotgun (WGS) entry which is preliminary data.</text>
</comment>
<keyword evidence="7" id="KW-0479">Metal-binding</keyword>
<evidence type="ECO:0000256" key="7">
    <source>
        <dbReference type="ARBA" id="ARBA00022723"/>
    </source>
</evidence>
<dbReference type="EMBL" id="PQAP01000097">
    <property type="protein sequence ID" value="PWB72020.1"/>
    <property type="molecule type" value="Genomic_DNA"/>
</dbReference>
<proteinExistence type="inferred from homology"/>
<keyword evidence="6" id="KW-0645">Protease</keyword>
<evidence type="ECO:0000256" key="9">
    <source>
        <dbReference type="ARBA" id="ARBA00023049"/>
    </source>
</evidence>
<dbReference type="Gene3D" id="3.40.1830.10">
    <property type="entry name" value="Thermophilic metalloprotease (M29)"/>
    <property type="match status" value="1"/>
</dbReference>
<evidence type="ECO:0000256" key="6">
    <source>
        <dbReference type="ARBA" id="ARBA00022670"/>
    </source>
</evidence>
<keyword evidence="9" id="KW-0482">Metalloprotease</keyword>
<dbReference type="GO" id="GO:0046872">
    <property type="term" value="F:metal ion binding"/>
    <property type="evidence" value="ECO:0007669"/>
    <property type="project" value="UniProtKB-KW"/>
</dbReference>
<evidence type="ECO:0000256" key="8">
    <source>
        <dbReference type="ARBA" id="ARBA00022801"/>
    </source>
</evidence>
<protein>
    <submittedName>
        <fullName evidence="10">Aminopeptidase</fullName>
    </submittedName>
</protein>
<comment type="cofactor">
    <cofactor evidence="3">
        <name>Zn(2+)</name>
        <dbReference type="ChEBI" id="CHEBI:29105"/>
    </cofactor>
</comment>
<comment type="cofactor">
    <cofactor evidence="2">
        <name>Mg(2+)</name>
        <dbReference type="ChEBI" id="CHEBI:18420"/>
    </cofactor>
</comment>
<evidence type="ECO:0000256" key="3">
    <source>
        <dbReference type="ARBA" id="ARBA00001947"/>
    </source>
</evidence>
<evidence type="ECO:0000313" key="10">
    <source>
        <dbReference type="EMBL" id="PWB72020.1"/>
    </source>
</evidence>
<dbReference type="PANTHER" id="PTHR34448:SF1">
    <property type="entry name" value="BLL6088 PROTEIN"/>
    <property type="match status" value="1"/>
</dbReference>
<evidence type="ECO:0000313" key="11">
    <source>
        <dbReference type="Proteomes" id="UP000250918"/>
    </source>
</evidence>
<dbReference type="SUPFAM" id="SSF144052">
    <property type="entry name" value="Thermophilic metalloprotease-like"/>
    <property type="match status" value="1"/>
</dbReference>
<dbReference type="Proteomes" id="UP000250918">
    <property type="component" value="Unassembled WGS sequence"/>
</dbReference>
<accession>A0A855X6F1</accession>
<dbReference type="GO" id="GO:0004177">
    <property type="term" value="F:aminopeptidase activity"/>
    <property type="evidence" value="ECO:0007669"/>
    <property type="project" value="UniProtKB-KW"/>
</dbReference>
<name>A0A855X6F1_9BACT</name>
<dbReference type="GO" id="GO:0006508">
    <property type="term" value="P:proteolysis"/>
    <property type="evidence" value="ECO:0007669"/>
    <property type="project" value="UniProtKB-KW"/>
</dbReference>
<dbReference type="AlphaFoldDB" id="A0A855X6F1"/>
<evidence type="ECO:0000256" key="2">
    <source>
        <dbReference type="ARBA" id="ARBA00001946"/>
    </source>
</evidence>
<reference evidence="10 11" key="1">
    <citation type="journal article" date="2018" name="ISME J.">
        <title>A methanotrophic archaeon couples anaerobic oxidation of methane to Fe(III) reduction.</title>
        <authorList>
            <person name="Cai C."/>
            <person name="Leu A.O."/>
            <person name="Xie G.J."/>
            <person name="Guo J."/>
            <person name="Feng Y."/>
            <person name="Zhao J.X."/>
            <person name="Tyson G.W."/>
            <person name="Yuan Z."/>
            <person name="Hu S."/>
        </authorList>
    </citation>
    <scope>NUCLEOTIDE SEQUENCE [LARGE SCALE GENOMIC DNA]</scope>
    <source>
        <strain evidence="10">FeB_12</strain>
    </source>
</reference>
<evidence type="ECO:0000256" key="4">
    <source>
        <dbReference type="ARBA" id="ARBA00008236"/>
    </source>
</evidence>
<evidence type="ECO:0000256" key="1">
    <source>
        <dbReference type="ARBA" id="ARBA00001941"/>
    </source>
</evidence>